<dbReference type="GO" id="GO:0004842">
    <property type="term" value="F:ubiquitin-protein transferase activity"/>
    <property type="evidence" value="ECO:0007669"/>
    <property type="project" value="InterPro"/>
</dbReference>
<gene>
    <name evidence="3" type="primary">LOC106533461</name>
</gene>
<accession>A0A2I4CYY7</accession>
<keyword evidence="2" id="KW-1185">Reference proteome</keyword>
<dbReference type="Proteomes" id="UP000192220">
    <property type="component" value="Unplaced"/>
</dbReference>
<name>A0A2I4CYY7_AUSLI</name>
<dbReference type="GeneID" id="106533461"/>
<dbReference type="AlphaFoldDB" id="A0A2I4CYY7"/>
<feature type="region of interest" description="Disordered" evidence="1">
    <location>
        <begin position="276"/>
        <end position="295"/>
    </location>
</feature>
<dbReference type="OrthoDB" id="2384350at2759"/>
<feature type="region of interest" description="Disordered" evidence="1">
    <location>
        <begin position="674"/>
        <end position="694"/>
    </location>
</feature>
<dbReference type="SUPFAM" id="SSF56204">
    <property type="entry name" value="Hect, E3 ligase catalytic domain"/>
    <property type="match status" value="1"/>
</dbReference>
<dbReference type="InterPro" id="IPR035983">
    <property type="entry name" value="Hect_E3_ubiquitin_ligase"/>
</dbReference>
<sequence>MRLGGNRAVLLVITENIEMKLFSSEERCVTVTTQEKREQNKHEQGYQRYRHLEHPLAPDPEEEELEFQTPPSQQPERRPSIQELPYHPHTTGPPDDSSIEMESFPPFRLTDIELVEIKSTDSAIFTKLSSEKNSHVKWKKPSPPKLGLVVKDVICLTRELYKAQLEGQFSPQSKGHSAQAMELTTRITIDSNWSAAQMENRLALLFHKHFKEKTGRRFSFTYLQSLPGSRVLFVPNTPEEGWTGEQVLKICGHGALYILSHHGSLQEEFESLASEKTKMKRRNSSSENSKENKSQLVEQICTTPEKLTLDLDTILRLFRAENVTEDVETPITVRRVDVLGCVLKEVKKPEFCFSSTPVICFDEQDPDDSEEAHEEFFRLILRELQQSCVFEGRPGSLFFTHDLTALDDRKYYEAGVLIGWSLTHGGRGPCLHPALYQLMCCQNPSLKNFSWRDIVDPEAQMRLRELHSCSDVKQLSPSLCDWVSHCGIPGIYSAHSYEISTIYACLVKHYIYHRVASMVSQFTEGLNSCGGLWDLVKCHWETFLPVMTGKEQRPLTLEEFKELFTFCYSHADSKLRAGEEATVSQWETVLTFVRDGQAHFSFEDLLIFITGDDHLPPLGFSKQISLRFYTQDADSVDIKLPHTSAGSLELFLPRGVEEAPELLGLLNRALLDEQKQRDRHRSSDSVTKGKPPHHVCAAGSCEPAGF</sequence>
<evidence type="ECO:0000313" key="2">
    <source>
        <dbReference type="Proteomes" id="UP000192220"/>
    </source>
</evidence>
<dbReference type="RefSeq" id="XP_013885211.1">
    <property type="nucleotide sequence ID" value="XM_014029757.1"/>
</dbReference>
<dbReference type="InParanoid" id="A0A2I4CYY7"/>
<organism evidence="2 3">
    <name type="scientific">Austrofundulus limnaeus</name>
    <name type="common">Annual killifish</name>
    <dbReference type="NCBI Taxonomy" id="52670"/>
    <lineage>
        <taxon>Eukaryota</taxon>
        <taxon>Metazoa</taxon>
        <taxon>Chordata</taxon>
        <taxon>Craniata</taxon>
        <taxon>Vertebrata</taxon>
        <taxon>Euteleostomi</taxon>
        <taxon>Actinopterygii</taxon>
        <taxon>Neopterygii</taxon>
        <taxon>Teleostei</taxon>
        <taxon>Neoteleostei</taxon>
        <taxon>Acanthomorphata</taxon>
        <taxon>Ovalentaria</taxon>
        <taxon>Atherinomorphae</taxon>
        <taxon>Cyprinodontiformes</taxon>
        <taxon>Rivulidae</taxon>
        <taxon>Austrofundulus</taxon>
    </lineage>
</organism>
<evidence type="ECO:0000313" key="3">
    <source>
        <dbReference type="RefSeq" id="XP_013885211.1"/>
    </source>
</evidence>
<dbReference type="KEGG" id="alim:106533461"/>
<feature type="region of interest" description="Disordered" evidence="1">
    <location>
        <begin position="57"/>
        <end position="102"/>
    </location>
</feature>
<reference evidence="3" key="1">
    <citation type="submission" date="2025-08" db="UniProtKB">
        <authorList>
            <consortium name="RefSeq"/>
        </authorList>
    </citation>
    <scope>IDENTIFICATION</scope>
</reference>
<protein>
    <submittedName>
        <fullName evidence="3">G2/M phase-specific E3 ubiquitin-protein ligase</fullName>
    </submittedName>
</protein>
<proteinExistence type="predicted"/>
<dbReference type="STRING" id="52670.A0A2I4CYY7"/>
<evidence type="ECO:0000256" key="1">
    <source>
        <dbReference type="SAM" id="MobiDB-lite"/>
    </source>
</evidence>